<dbReference type="SUPFAM" id="SSF53756">
    <property type="entry name" value="UDP-Glycosyltransferase/glycogen phosphorylase"/>
    <property type="match status" value="1"/>
</dbReference>
<protein>
    <submittedName>
        <fullName evidence="1">Glycosyl transferase, group 1</fullName>
    </submittedName>
</protein>
<sequence>MEDLLFLSHRIPYPPNKGEKIRAYHWLRTLSQHWRIHLGAFVDDPADFDGLQVLENLCTEIKLLQLRPNRSRIRALAALMGSNSLSLAYYYSPELQRWVQAKLASGIQHMLVYSSAMAQYVPRVSHGGATARPEPSSSALVVDPPRPPSVALADYVDVDSEKWRQYGKAGGPMAWLYRLEARRLARFERAAAENFDTVLFVSKPETECFLRMAPEQAEKTAWLGNGVDTDYFAPEAKYADPYSAGGPVMVFTGVMDYRPNVEAVVWFARGILPRVQAVVSGARFCIVGGRPAPKVQALARLPGVAVTGRVADVRPYLAHATLAVAPLRMARGIQNKVLEAMAMRRPVVCTSAALAGLDAVVGREIAMADGEADFANWVIDLMTSPVIAKEMGEAGRARIETDYTWASSGLRLLELLRSPGHSNVAHDRPERTPCPVALRGGLIS</sequence>
<dbReference type="NCBIfam" id="TIGR03087">
    <property type="entry name" value="stp1"/>
    <property type="match status" value="1"/>
</dbReference>
<dbReference type="CDD" id="cd03801">
    <property type="entry name" value="GT4_PimA-like"/>
    <property type="match status" value="1"/>
</dbReference>
<dbReference type="InterPro" id="IPR017521">
    <property type="entry name" value="Sugar_tfrase_PEP-CTERM_Stp1"/>
</dbReference>
<reference evidence="1 2" key="1">
    <citation type="submission" date="2006-02" db="EMBL/GenBank/DDBJ databases">
        <authorList>
            <person name="Waterbury J."/>
            <person name="Ferriera S."/>
            <person name="Johnson J."/>
            <person name="Kravitz S."/>
            <person name="Halpern A."/>
            <person name="Remington K."/>
            <person name="Beeson K."/>
            <person name="Tran B."/>
            <person name="Rogers Y.-H."/>
            <person name="Friedman R."/>
            <person name="Venter J.C."/>
        </authorList>
    </citation>
    <scope>NUCLEOTIDE SEQUENCE [LARGE SCALE GENOMIC DNA]</scope>
    <source>
        <strain evidence="1 2">Nb-231</strain>
    </source>
</reference>
<dbReference type="HOGENOM" id="CLU_028014_3_0_6"/>
<organism evidence="1 2">
    <name type="scientific">Nitrococcus mobilis Nb-231</name>
    <dbReference type="NCBI Taxonomy" id="314278"/>
    <lineage>
        <taxon>Bacteria</taxon>
        <taxon>Pseudomonadati</taxon>
        <taxon>Pseudomonadota</taxon>
        <taxon>Gammaproteobacteria</taxon>
        <taxon>Chromatiales</taxon>
        <taxon>Ectothiorhodospiraceae</taxon>
        <taxon>Nitrococcus</taxon>
    </lineage>
</organism>
<dbReference type="OrthoDB" id="9807209at2"/>
<dbReference type="eggNOG" id="COG0438">
    <property type="taxonomic scope" value="Bacteria"/>
</dbReference>
<keyword evidence="2" id="KW-1185">Reference proteome</keyword>
<dbReference type="GO" id="GO:0016757">
    <property type="term" value="F:glycosyltransferase activity"/>
    <property type="evidence" value="ECO:0007669"/>
    <property type="project" value="TreeGrafter"/>
</dbReference>
<dbReference type="Proteomes" id="UP000003374">
    <property type="component" value="Unassembled WGS sequence"/>
</dbReference>
<dbReference type="EMBL" id="AAOF01000010">
    <property type="protein sequence ID" value="EAR21270.1"/>
    <property type="molecule type" value="Genomic_DNA"/>
</dbReference>
<dbReference type="STRING" id="314278.NB231_08435"/>
<dbReference type="AlphaFoldDB" id="A4BSK0"/>
<comment type="caution">
    <text evidence="1">The sequence shown here is derived from an EMBL/GenBank/DDBJ whole genome shotgun (WGS) entry which is preliminary data.</text>
</comment>
<dbReference type="RefSeq" id="WP_005001460.1">
    <property type="nucleotide sequence ID" value="NZ_CH672427.1"/>
</dbReference>
<evidence type="ECO:0000313" key="2">
    <source>
        <dbReference type="Proteomes" id="UP000003374"/>
    </source>
</evidence>
<dbReference type="PANTHER" id="PTHR12526">
    <property type="entry name" value="GLYCOSYLTRANSFERASE"/>
    <property type="match status" value="1"/>
</dbReference>
<dbReference type="Pfam" id="PF13692">
    <property type="entry name" value="Glyco_trans_1_4"/>
    <property type="match status" value="1"/>
</dbReference>
<accession>A4BSK0</accession>
<dbReference type="PANTHER" id="PTHR12526:SF600">
    <property type="entry name" value="GLYCOSYL TRANSFERASE GROUP 1"/>
    <property type="match status" value="1"/>
</dbReference>
<dbReference type="Gene3D" id="3.40.50.2000">
    <property type="entry name" value="Glycogen Phosphorylase B"/>
    <property type="match status" value="2"/>
</dbReference>
<proteinExistence type="predicted"/>
<evidence type="ECO:0000313" key="1">
    <source>
        <dbReference type="EMBL" id="EAR21270.1"/>
    </source>
</evidence>
<gene>
    <name evidence="1" type="ORF">NB231_08435</name>
</gene>
<keyword evidence="1" id="KW-0808">Transferase</keyword>
<name>A4BSK0_9GAMM</name>